<dbReference type="InterPro" id="IPR015517">
    <property type="entry name" value="dCMP_deaminase-rel"/>
</dbReference>
<dbReference type="PROSITE" id="PS00903">
    <property type="entry name" value="CYT_DCMP_DEAMINASES_1"/>
    <property type="match status" value="1"/>
</dbReference>
<dbReference type="GO" id="GO:0008270">
    <property type="term" value="F:zinc ion binding"/>
    <property type="evidence" value="ECO:0007669"/>
    <property type="project" value="InterPro"/>
</dbReference>
<reference evidence="7 8" key="1">
    <citation type="journal article" date="2011" name="Appl. Environ. Microbiol.">
        <title>Genome signatures of Escherichia coli O157:H7 isolates from the bovine host reservoir.</title>
        <authorList>
            <person name="Eppinger M."/>
            <person name="Mammel M.K."/>
            <person name="Leclerc J.E."/>
            <person name="Ravel J."/>
            <person name="Cebula T.A."/>
        </authorList>
    </citation>
    <scope>NUCLEOTIDE SEQUENCE [LARGE SCALE GENOMIC DNA]</scope>
    <source>
        <strain evidence="7 8">EC869</strain>
    </source>
</reference>
<dbReference type="PANTHER" id="PTHR11086">
    <property type="entry name" value="DEOXYCYTIDYLATE DEAMINASE-RELATED"/>
    <property type="match status" value="1"/>
</dbReference>
<sequence length="506" mass="57269">MKITKITELNKEAPQLLKNSGEDKQSTGPLAEMVIGLVSSVGTDLEAITKKIRDRLSLYKFECSEVRISSDVIAELLGNGDYTDNYQRIDGLMTKGNKLREDSECNYILALGAIAKINEIRAKHARLQINKKGIAYVINSIKHPEEVYKLREVYGSGFLLFGIFSDESRRLDNLIRNKGIPEDKAALLIARDEDEESGHGQHTRDTFHLADFFLNQDGRDDKLNNDIKRVFDLLFGNPFITPTFDEYAMYMAFSSALRSADLSRQVGAVLAKNYAIMSTGANDVPKSGGGLYWPYFNAENEIYEDYPEGRDYVRGFDSNAKQKREIIHDILNQIPRKSRDNFERILNNSLIQDITEYGRVVHAEMEAILACARTNISTQDAYIYCTTFPCHNCAKHIIASGIKRVVYIEPYPKSKAYEFHSESITNDEKNQGKVLFEPFIGIGPRVYFNLFSIVNGSGNKIKRKDKSGNVVKWTESNSSLRISLLPISYLEREQISVNLFAKIIGV</sequence>
<dbReference type="GO" id="GO:0005737">
    <property type="term" value="C:cytoplasm"/>
    <property type="evidence" value="ECO:0007669"/>
    <property type="project" value="TreeGrafter"/>
</dbReference>
<dbReference type="EMBL" id="ABHU01000002">
    <property type="protein sequence ID" value="EDU92799.1"/>
    <property type="molecule type" value="Genomic_DNA"/>
</dbReference>
<dbReference type="AlphaFoldDB" id="A0A0H3Q1W7"/>
<dbReference type="Gene3D" id="3.40.140.10">
    <property type="entry name" value="Cytidine Deaminase, domain 2"/>
    <property type="match status" value="1"/>
</dbReference>
<dbReference type="InterPro" id="IPR016192">
    <property type="entry name" value="APOBEC/CMP_deaminase_Zn-bd"/>
</dbReference>
<organism evidence="7 8">
    <name type="scientific">Escherichia coli O157:H7 (strain EC869)</name>
    <dbReference type="NCBI Taxonomy" id="478008"/>
    <lineage>
        <taxon>Bacteria</taxon>
        <taxon>Pseudomonadati</taxon>
        <taxon>Pseudomonadota</taxon>
        <taxon>Gammaproteobacteria</taxon>
        <taxon>Enterobacterales</taxon>
        <taxon>Enterobacteriaceae</taxon>
        <taxon>Escherichia</taxon>
    </lineage>
</organism>
<dbReference type="BioCyc" id="ECOL478008-HMP:G76-486771-MONOMER"/>
<accession>A0A0H3Q1W7</accession>
<evidence type="ECO:0000256" key="1">
    <source>
        <dbReference type="ARBA" id="ARBA00001947"/>
    </source>
</evidence>
<evidence type="ECO:0000256" key="2">
    <source>
        <dbReference type="ARBA" id="ARBA00006576"/>
    </source>
</evidence>
<dbReference type="PROSITE" id="PS51747">
    <property type="entry name" value="CYT_DCMP_DEAMINASES_2"/>
    <property type="match status" value="1"/>
</dbReference>
<evidence type="ECO:0000256" key="4">
    <source>
        <dbReference type="ARBA" id="ARBA00022801"/>
    </source>
</evidence>
<comment type="cofactor">
    <cofactor evidence="1">
        <name>Zn(2+)</name>
        <dbReference type="ChEBI" id="CHEBI:29105"/>
    </cofactor>
</comment>
<dbReference type="Pfam" id="PF00383">
    <property type="entry name" value="dCMP_cyt_deam_1"/>
    <property type="match status" value="1"/>
</dbReference>
<dbReference type="Proteomes" id="UP000004641">
    <property type="component" value="Unassembled WGS sequence"/>
</dbReference>
<name>A0A0H3Q1W7_ECO5C</name>
<keyword evidence="3" id="KW-0479">Metal-binding</keyword>
<evidence type="ECO:0000256" key="3">
    <source>
        <dbReference type="ARBA" id="ARBA00022723"/>
    </source>
</evidence>
<dbReference type="InterPro" id="IPR002125">
    <property type="entry name" value="CMP_dCMP_dom"/>
</dbReference>
<dbReference type="GO" id="GO:0004132">
    <property type="term" value="F:dCMP deaminase activity"/>
    <property type="evidence" value="ECO:0007669"/>
    <property type="project" value="TreeGrafter"/>
</dbReference>
<evidence type="ECO:0000256" key="5">
    <source>
        <dbReference type="ARBA" id="ARBA00022833"/>
    </source>
</evidence>
<keyword evidence="4" id="KW-0378">Hydrolase</keyword>
<dbReference type="CDD" id="cd01286">
    <property type="entry name" value="deoxycytidylate_deaminase"/>
    <property type="match status" value="1"/>
</dbReference>
<comment type="similarity">
    <text evidence="2">Belongs to the cytidine and deoxycytidylate deaminase family.</text>
</comment>
<proteinExistence type="inferred from homology"/>
<protein>
    <submittedName>
        <fullName evidence="7">Deoxycytidylate deaminase</fullName>
    </submittedName>
</protein>
<dbReference type="InterPro" id="IPR027417">
    <property type="entry name" value="P-loop_NTPase"/>
</dbReference>
<feature type="domain" description="CMP/dCMP-type deaminase" evidence="6">
    <location>
        <begin position="243"/>
        <end position="432"/>
    </location>
</feature>
<dbReference type="RefSeq" id="WP_000704989.1">
    <property type="nucleotide sequence ID" value="NZ_ABHU01000002.1"/>
</dbReference>
<evidence type="ECO:0000313" key="7">
    <source>
        <dbReference type="EMBL" id="EDU92799.1"/>
    </source>
</evidence>
<dbReference type="InterPro" id="IPR016193">
    <property type="entry name" value="Cytidine_deaminase-like"/>
</dbReference>
<dbReference type="PANTHER" id="PTHR11086:SF18">
    <property type="entry name" value="DEOXYCYTIDYLATE DEAMINASE"/>
    <property type="match status" value="1"/>
</dbReference>
<comment type="caution">
    <text evidence="7">The sequence shown here is derived from an EMBL/GenBank/DDBJ whole genome shotgun (WGS) entry which is preliminary data.</text>
</comment>
<dbReference type="InterPro" id="IPR035105">
    <property type="entry name" value="Deoxycytidylate_deaminase_dom"/>
</dbReference>
<evidence type="ECO:0000313" key="8">
    <source>
        <dbReference type="Proteomes" id="UP000004641"/>
    </source>
</evidence>
<dbReference type="Gene3D" id="3.40.50.300">
    <property type="entry name" value="P-loop containing nucleotide triphosphate hydrolases"/>
    <property type="match status" value="1"/>
</dbReference>
<dbReference type="NCBIfam" id="NF041025">
    <property type="entry name" value="antiphage_deaminase"/>
    <property type="match status" value="1"/>
</dbReference>
<dbReference type="SUPFAM" id="SSF53927">
    <property type="entry name" value="Cytidine deaminase-like"/>
    <property type="match status" value="1"/>
</dbReference>
<evidence type="ECO:0000259" key="6">
    <source>
        <dbReference type="PROSITE" id="PS51747"/>
    </source>
</evidence>
<keyword evidence="5" id="KW-0862">Zinc</keyword>
<gene>
    <name evidence="7" type="ORF">ECH7EC869_1673</name>
</gene>